<feature type="active site" description="Proton donor" evidence="6">
    <location>
        <position position="32"/>
    </location>
</feature>
<dbReference type="InterPro" id="IPR036412">
    <property type="entry name" value="HAD-like_sf"/>
</dbReference>
<dbReference type="OrthoDB" id="413953at2759"/>
<keyword evidence="10" id="KW-1185">Reference proteome</keyword>
<dbReference type="PIRSF" id="PIRSF000915">
    <property type="entry name" value="PGP-type_phosphatase"/>
    <property type="match status" value="1"/>
</dbReference>
<dbReference type="InterPro" id="IPR006357">
    <property type="entry name" value="HAD-SF_hydro_IIA"/>
</dbReference>
<feature type="active site" description="Nucleophile" evidence="6">
    <location>
        <position position="30"/>
    </location>
</feature>
<dbReference type="Pfam" id="PF13242">
    <property type="entry name" value="Hydrolase_like"/>
    <property type="match status" value="1"/>
</dbReference>
<organism evidence="9 10">
    <name type="scientific">Hanseniaspora osmophila</name>
    <dbReference type="NCBI Taxonomy" id="56408"/>
    <lineage>
        <taxon>Eukaryota</taxon>
        <taxon>Fungi</taxon>
        <taxon>Dikarya</taxon>
        <taxon>Ascomycota</taxon>
        <taxon>Saccharomycotina</taxon>
        <taxon>Saccharomycetes</taxon>
        <taxon>Saccharomycodales</taxon>
        <taxon>Saccharomycodaceae</taxon>
        <taxon>Hanseniaspora</taxon>
    </lineage>
</organism>
<evidence type="ECO:0000256" key="6">
    <source>
        <dbReference type="PIRSR" id="PIRSR000915-1"/>
    </source>
</evidence>
<keyword evidence="8" id="KW-0460">Magnesium</keyword>
<gene>
    <name evidence="9" type="ORF">AWRI3579_g597</name>
</gene>
<dbReference type="Pfam" id="PF13344">
    <property type="entry name" value="Hydrolase_6"/>
    <property type="match status" value="1"/>
</dbReference>
<dbReference type="SUPFAM" id="SSF56784">
    <property type="entry name" value="HAD-like"/>
    <property type="match status" value="1"/>
</dbReference>
<sequence length="313" mass="35159">MTVSNNTPIKISDKQIATEFLNKYDTFLFDCDGVLWSGTHLLPSVVETIEMLKSLKKTLIFVTNNSTKSRKQYTKKFESFGIKDITEKQIFGSSYATAVYIKNYTDLKPGEDKIWVFGEQGIEDELHDMGFETLGGSDERLMAEWNSDTTPFLPLDPKVKCVVAGLDTKINYHKLCISFQYLTQKEPKTQYIATNIDTTFPSKGMLLPGCGSMIDLLTVSSGREEPPNCGKPSQKMLDTVFKAYPELQRSKCCMVGDRLNTDIRFGLEGNLGGTLLVLTGVETEDRLLQNSDHGLGLPKYYANKLGDLYEFTH</sequence>
<dbReference type="Gene3D" id="3.40.50.1000">
    <property type="entry name" value="HAD superfamily/HAD-like"/>
    <property type="match status" value="2"/>
</dbReference>
<evidence type="ECO:0000256" key="2">
    <source>
        <dbReference type="ARBA" id="ARBA00050247"/>
    </source>
</evidence>
<dbReference type="NCBIfam" id="TIGR01452">
    <property type="entry name" value="PGP_euk"/>
    <property type="match status" value="1"/>
</dbReference>
<name>A0A1E5RNY2_9ASCO</name>
<dbReference type="InterPro" id="IPR023214">
    <property type="entry name" value="HAD_sf"/>
</dbReference>
<evidence type="ECO:0000256" key="3">
    <source>
        <dbReference type="ARBA" id="ARBA00066659"/>
    </source>
</evidence>
<evidence type="ECO:0000256" key="4">
    <source>
        <dbReference type="ARBA" id="ARBA00069197"/>
    </source>
</evidence>
<comment type="cofactor">
    <cofactor evidence="8">
        <name>Mg(2+)</name>
        <dbReference type="ChEBI" id="CHEBI:18420"/>
    </cofactor>
    <text evidence="8">Divalent metal ions. Mg(2+) is the most effective.</text>
</comment>
<dbReference type="Proteomes" id="UP000095728">
    <property type="component" value="Unassembled WGS sequence"/>
</dbReference>
<dbReference type="FunCoup" id="A0A1E5RNY2">
    <property type="interactions" value="548"/>
</dbReference>
<evidence type="ECO:0000313" key="9">
    <source>
        <dbReference type="EMBL" id="OEJ88587.1"/>
    </source>
</evidence>
<dbReference type="NCBIfam" id="TIGR01460">
    <property type="entry name" value="HAD-SF-IIA"/>
    <property type="match status" value="1"/>
</dbReference>
<dbReference type="AlphaFoldDB" id="A0A1E5RNY2"/>
<dbReference type="GO" id="GO:0005737">
    <property type="term" value="C:cytoplasm"/>
    <property type="evidence" value="ECO:0007669"/>
    <property type="project" value="TreeGrafter"/>
</dbReference>
<dbReference type="GO" id="GO:0046872">
    <property type="term" value="F:metal ion binding"/>
    <property type="evidence" value="ECO:0007669"/>
    <property type="project" value="UniProtKB-KW"/>
</dbReference>
<dbReference type="InterPro" id="IPR006349">
    <property type="entry name" value="PGP_euk"/>
</dbReference>
<feature type="binding site" evidence="8">
    <location>
        <position position="32"/>
    </location>
    <ligand>
        <name>Mg(2+)</name>
        <dbReference type="ChEBI" id="CHEBI:18420"/>
    </ligand>
</feature>
<dbReference type="EC" id="3.1.3.41" evidence="3 5"/>
<reference evidence="10" key="1">
    <citation type="journal article" date="2016" name="Genome Announc.">
        <title>Genome sequences of three species of Hanseniaspora isolated from spontaneous wine fermentations.</title>
        <authorList>
            <person name="Sternes P.R."/>
            <person name="Lee D."/>
            <person name="Kutyna D.R."/>
            <person name="Borneman A.R."/>
        </authorList>
    </citation>
    <scope>NUCLEOTIDE SEQUENCE [LARGE SCALE GENOMIC DNA]</scope>
    <source>
        <strain evidence="10">AWRI3579</strain>
    </source>
</reference>
<dbReference type="GO" id="GO:0004035">
    <property type="term" value="F:alkaline phosphatase activity"/>
    <property type="evidence" value="ECO:0007669"/>
    <property type="project" value="TreeGrafter"/>
</dbReference>
<dbReference type="EMBL" id="LPNM01000005">
    <property type="protein sequence ID" value="OEJ88587.1"/>
    <property type="molecule type" value="Genomic_DNA"/>
</dbReference>
<evidence type="ECO:0000256" key="5">
    <source>
        <dbReference type="PIRNR" id="PIRNR000915"/>
    </source>
</evidence>
<evidence type="ECO:0000256" key="7">
    <source>
        <dbReference type="PIRSR" id="PIRSR000915-2"/>
    </source>
</evidence>
<dbReference type="STRING" id="56408.A0A1E5RNY2"/>
<dbReference type="FunFam" id="3.40.50.1000:FF:000039">
    <property type="entry name" value="Phosphoglycolate phosphatase"/>
    <property type="match status" value="1"/>
</dbReference>
<feature type="binding site" evidence="8">
    <location>
        <position position="30"/>
    </location>
    <ligand>
        <name>Mg(2+)</name>
        <dbReference type="ChEBI" id="CHEBI:18420"/>
    </ligand>
</feature>
<keyword evidence="1 5" id="KW-0378">Hydrolase</keyword>
<dbReference type="PANTHER" id="PTHR19288:SF46">
    <property type="entry name" value="HALOACID DEHALOGENASE-LIKE HYDROLASE DOMAIN-CONTAINING PROTEIN 2"/>
    <property type="match status" value="1"/>
</dbReference>
<evidence type="ECO:0000256" key="8">
    <source>
        <dbReference type="PIRSR" id="PIRSR000915-3"/>
    </source>
</evidence>
<dbReference type="PANTHER" id="PTHR19288">
    <property type="entry name" value="4-NITROPHENYLPHOSPHATASE-RELATED"/>
    <property type="match status" value="1"/>
</dbReference>
<feature type="binding site" evidence="8">
    <location>
        <position position="257"/>
    </location>
    <ligand>
        <name>Mg(2+)</name>
        <dbReference type="ChEBI" id="CHEBI:18420"/>
    </ligand>
</feature>
<accession>A0A1E5RNY2</accession>
<evidence type="ECO:0000313" key="10">
    <source>
        <dbReference type="Proteomes" id="UP000095728"/>
    </source>
</evidence>
<protein>
    <recommendedName>
        <fullName evidence="4 5">4-nitrophenylphosphatase</fullName>
        <shortName evidence="5">PNPPase</shortName>
        <ecNumber evidence="3 5">3.1.3.41</ecNumber>
    </recommendedName>
</protein>
<dbReference type="InParanoid" id="A0A1E5RNY2"/>
<keyword evidence="8" id="KW-0479">Metal-binding</keyword>
<feature type="binding site" evidence="7">
    <location>
        <position position="231"/>
    </location>
    <ligand>
        <name>substrate</name>
    </ligand>
</feature>
<comment type="catalytic activity">
    <reaction evidence="2 5">
        <text>4-nitrophenyl phosphate + H2O = 4-nitrophenol + phosphate + H(+)</text>
        <dbReference type="Rhea" id="RHEA:21664"/>
        <dbReference type="ChEBI" id="CHEBI:15377"/>
        <dbReference type="ChEBI" id="CHEBI:15378"/>
        <dbReference type="ChEBI" id="CHEBI:43474"/>
        <dbReference type="ChEBI" id="CHEBI:57917"/>
        <dbReference type="ChEBI" id="CHEBI:61146"/>
        <dbReference type="EC" id="3.1.3.41"/>
    </reaction>
</comment>
<proteinExistence type="predicted"/>
<dbReference type="GO" id="GO:0008967">
    <property type="term" value="F:phosphoglycolate phosphatase activity"/>
    <property type="evidence" value="ECO:0007669"/>
    <property type="project" value="TreeGrafter"/>
</dbReference>
<comment type="caution">
    <text evidence="9">The sequence shown here is derived from an EMBL/GenBank/DDBJ whole genome shotgun (WGS) entry which is preliminary data.</text>
</comment>
<evidence type="ECO:0000256" key="1">
    <source>
        <dbReference type="ARBA" id="ARBA00022801"/>
    </source>
</evidence>